<comment type="caution">
    <text evidence="3">The sequence shown here is derived from an EMBL/GenBank/DDBJ whole genome shotgun (WGS) entry which is preliminary data.</text>
</comment>
<evidence type="ECO:0000313" key="3">
    <source>
        <dbReference type="EMBL" id="MBO8437529.1"/>
    </source>
</evidence>
<evidence type="ECO:0000259" key="2">
    <source>
        <dbReference type="Pfam" id="PF13505"/>
    </source>
</evidence>
<dbReference type="Pfam" id="PF13505">
    <property type="entry name" value="OMP_b-brl"/>
    <property type="match status" value="1"/>
</dbReference>
<protein>
    <submittedName>
        <fullName evidence="3">Outer membrane beta-barrel protein</fullName>
    </submittedName>
</protein>
<gene>
    <name evidence="3" type="ORF">IAC54_01345</name>
</gene>
<dbReference type="Gene3D" id="2.40.160.20">
    <property type="match status" value="1"/>
</dbReference>
<feature type="domain" description="Outer membrane protein beta-barrel" evidence="2">
    <location>
        <begin position="15"/>
        <end position="210"/>
    </location>
</feature>
<evidence type="ECO:0000313" key="4">
    <source>
        <dbReference type="Proteomes" id="UP000823636"/>
    </source>
</evidence>
<accession>A0A9D9E0V2</accession>
<name>A0A9D9E0V2_9BACT</name>
<reference evidence="3" key="2">
    <citation type="journal article" date="2021" name="PeerJ">
        <title>Extensive microbial diversity within the chicken gut microbiome revealed by metagenomics and culture.</title>
        <authorList>
            <person name="Gilroy R."/>
            <person name="Ravi A."/>
            <person name="Getino M."/>
            <person name="Pursley I."/>
            <person name="Horton D.L."/>
            <person name="Alikhan N.F."/>
            <person name="Baker D."/>
            <person name="Gharbi K."/>
            <person name="Hall N."/>
            <person name="Watson M."/>
            <person name="Adriaenssens E.M."/>
            <person name="Foster-Nyarko E."/>
            <person name="Jarju S."/>
            <person name="Secka A."/>
            <person name="Antonio M."/>
            <person name="Oren A."/>
            <person name="Chaudhuri R.R."/>
            <person name="La Ragione R."/>
            <person name="Hildebrand F."/>
            <person name="Pallen M.J."/>
        </authorList>
    </citation>
    <scope>NUCLEOTIDE SEQUENCE</scope>
    <source>
        <strain evidence="3">G3-4614</strain>
    </source>
</reference>
<dbReference type="InterPro" id="IPR011250">
    <property type="entry name" value="OMP/PagP_B-barrel"/>
</dbReference>
<reference evidence="3" key="1">
    <citation type="submission" date="2020-10" db="EMBL/GenBank/DDBJ databases">
        <authorList>
            <person name="Gilroy R."/>
        </authorList>
    </citation>
    <scope>NUCLEOTIDE SEQUENCE</scope>
    <source>
        <strain evidence="3">G3-4614</strain>
    </source>
</reference>
<dbReference type="SUPFAM" id="SSF56925">
    <property type="entry name" value="OMPA-like"/>
    <property type="match status" value="1"/>
</dbReference>
<sequence length="211" mass="23467">MKKRDNIYKKVAAIIVAAIVAIPLTGRAQLTDHGYLDVDWQFNIPINTGFADKAAGWGMSLDGGYYITDNIGVGAFFAYNTNNKYIETQTLALSNGGALTTDQQHSMFQLPFGVSARYRFVPDAIATPYVSLKLGPTYTKFYSYYNAFQSSDDSWGFYICPEIGTTIYFTSNNMVGLHIALYYNYSTNKAEVLTYKINGLNNAGFRLGLSF</sequence>
<dbReference type="Proteomes" id="UP000823636">
    <property type="component" value="Unassembled WGS sequence"/>
</dbReference>
<dbReference type="AlphaFoldDB" id="A0A9D9E0V2"/>
<dbReference type="InterPro" id="IPR027385">
    <property type="entry name" value="Beta-barrel_OMP"/>
</dbReference>
<proteinExistence type="predicted"/>
<organism evidence="3 4">
    <name type="scientific">Candidatus Caccoplasma merdipullorum</name>
    <dbReference type="NCBI Taxonomy" id="2840718"/>
    <lineage>
        <taxon>Bacteria</taxon>
        <taxon>Pseudomonadati</taxon>
        <taxon>Bacteroidota</taxon>
        <taxon>Bacteroidia</taxon>
        <taxon>Bacteroidales</taxon>
        <taxon>Bacteroidaceae</taxon>
        <taxon>Bacteroidaceae incertae sedis</taxon>
        <taxon>Candidatus Caccoplasma</taxon>
    </lineage>
</organism>
<keyword evidence="1" id="KW-0732">Signal</keyword>
<evidence type="ECO:0000256" key="1">
    <source>
        <dbReference type="ARBA" id="ARBA00022729"/>
    </source>
</evidence>
<dbReference type="EMBL" id="JADIMW010000013">
    <property type="protein sequence ID" value="MBO8437529.1"/>
    <property type="molecule type" value="Genomic_DNA"/>
</dbReference>